<accession>A0ACC4ANC2</accession>
<protein>
    <submittedName>
        <fullName evidence="1">Uncharacterized protein</fullName>
    </submittedName>
</protein>
<comment type="caution">
    <text evidence="1">The sequence shown here is derived from an EMBL/GenBank/DDBJ whole genome shotgun (WGS) entry which is preliminary data.</text>
</comment>
<keyword evidence="2" id="KW-1185">Reference proteome</keyword>
<name>A0ACC4ANC2_POPAL</name>
<dbReference type="Proteomes" id="UP000309997">
    <property type="component" value="Unassembled WGS sequence"/>
</dbReference>
<evidence type="ECO:0000313" key="1">
    <source>
        <dbReference type="EMBL" id="KAL3567408.1"/>
    </source>
</evidence>
<organism evidence="1 2">
    <name type="scientific">Populus alba</name>
    <name type="common">White poplar</name>
    <dbReference type="NCBI Taxonomy" id="43335"/>
    <lineage>
        <taxon>Eukaryota</taxon>
        <taxon>Viridiplantae</taxon>
        <taxon>Streptophyta</taxon>
        <taxon>Embryophyta</taxon>
        <taxon>Tracheophyta</taxon>
        <taxon>Spermatophyta</taxon>
        <taxon>Magnoliopsida</taxon>
        <taxon>eudicotyledons</taxon>
        <taxon>Gunneridae</taxon>
        <taxon>Pentapetalae</taxon>
        <taxon>rosids</taxon>
        <taxon>fabids</taxon>
        <taxon>Malpighiales</taxon>
        <taxon>Salicaceae</taxon>
        <taxon>Saliceae</taxon>
        <taxon>Populus</taxon>
    </lineage>
</organism>
<gene>
    <name evidence="1" type="ORF">D5086_030059</name>
</gene>
<reference evidence="1 2" key="1">
    <citation type="journal article" date="2024" name="Plant Biotechnol. J.">
        <title>Genome and CRISPR/Cas9 system of a widespread forest tree (Populus alba) in the world.</title>
        <authorList>
            <person name="Liu Y.J."/>
            <person name="Jiang P.F."/>
            <person name="Han X.M."/>
            <person name="Li X.Y."/>
            <person name="Wang H.M."/>
            <person name="Wang Y.J."/>
            <person name="Wang X.X."/>
            <person name="Zeng Q.Y."/>
        </authorList>
    </citation>
    <scope>NUCLEOTIDE SEQUENCE [LARGE SCALE GENOMIC DNA]</scope>
    <source>
        <strain evidence="2">cv. PAL-ZL1</strain>
    </source>
</reference>
<proteinExistence type="predicted"/>
<dbReference type="EMBL" id="RCHU02000017">
    <property type="protein sequence ID" value="KAL3567408.1"/>
    <property type="molecule type" value="Genomic_DNA"/>
</dbReference>
<sequence>MREESFAEQTSAPLLDKINASGTSYNGGDNMMLQETYSYLGYPSDSNDADDRGAKHSSGAGPQNCF</sequence>
<evidence type="ECO:0000313" key="2">
    <source>
        <dbReference type="Proteomes" id="UP000309997"/>
    </source>
</evidence>